<accession>A0A151AC11</accession>
<feature type="domain" description="CARDB" evidence="1">
    <location>
        <begin position="151"/>
        <end position="228"/>
    </location>
</feature>
<dbReference type="PATRIC" id="fig|1008153.3.peg.2979"/>
<dbReference type="EMBL" id="LTAZ01000008">
    <property type="protein sequence ID" value="KYH25080.1"/>
    <property type="molecule type" value="Genomic_DNA"/>
</dbReference>
<dbReference type="Pfam" id="PF07705">
    <property type="entry name" value="CARDB"/>
    <property type="match status" value="2"/>
</dbReference>
<proteinExistence type="predicted"/>
<dbReference type="Gene3D" id="2.60.40.10">
    <property type="entry name" value="Immunoglobulins"/>
    <property type="match status" value="3"/>
</dbReference>
<dbReference type="Proteomes" id="UP000075321">
    <property type="component" value="Unassembled WGS sequence"/>
</dbReference>
<evidence type="ECO:0000259" key="1">
    <source>
        <dbReference type="Pfam" id="PF07705"/>
    </source>
</evidence>
<comment type="caution">
    <text evidence="2">The sequence shown here is derived from an EMBL/GenBank/DDBJ whole genome shotgun (WGS) entry which is preliminary data.</text>
</comment>
<dbReference type="InterPro" id="IPR013783">
    <property type="entry name" value="Ig-like_fold"/>
</dbReference>
<evidence type="ECO:0000313" key="3">
    <source>
        <dbReference type="Proteomes" id="UP000075321"/>
    </source>
</evidence>
<feature type="domain" description="CARDB" evidence="1">
    <location>
        <begin position="57"/>
        <end position="143"/>
    </location>
</feature>
<keyword evidence="3" id="KW-1185">Reference proteome</keyword>
<sequence>MEHDMDDHTGEGLPINRRGLLRLGGAGLGLGLAGCTDRGADDGSGGNGSGTEDDTRPRMVVVEASVSATTVTTEETLEVTATVENRGDSEGTFNAELRMDDVIVQTESVTVPAGGTETVTFSGEFAEPGEYAVSVNGESAGTVVVELPPPKFEVRETSIDRTTVPIGEGIEVTATVANVGGRAGTFGAELRVDGLSVATREVRVEAGAEESVTLTHTFTGPGEYAVGVNGVAVDTVRVAPPAAFEITATAVDRRLIAVGEGIEVTATVTNVGNLAGTTTVELERDGAVIGSREETLAPAETVTVHFRAEFAEPGAYELNVASTGGPTASESGVGTVYVRECSIAVSETVTVESRSSQEYAFDLKENVDVTIAATTREGVEPTLTVVGPSGDPLIEGTTDGEIRGTVTTREAGRHEIRLENGAFLPWQSGTWAVEIETCTW</sequence>
<dbReference type="InterPro" id="IPR011635">
    <property type="entry name" value="CARDB"/>
</dbReference>
<reference evidence="2 3" key="1">
    <citation type="submission" date="2016-02" db="EMBL/GenBank/DDBJ databases">
        <title>Genome sequence of Halalkalicoccus paucihalophilus DSM 24557.</title>
        <authorList>
            <person name="Poehlein A."/>
            <person name="Daniel R."/>
        </authorList>
    </citation>
    <scope>NUCLEOTIDE SEQUENCE [LARGE SCALE GENOMIC DNA]</scope>
    <source>
        <strain evidence="2 3">DSM 24557</strain>
    </source>
</reference>
<name>A0A151AC11_9EURY</name>
<evidence type="ECO:0000313" key="2">
    <source>
        <dbReference type="EMBL" id="KYH25080.1"/>
    </source>
</evidence>
<protein>
    <recommendedName>
        <fullName evidence="1">CARDB domain-containing protein</fullName>
    </recommendedName>
</protein>
<gene>
    <name evidence="2" type="ORF">HAPAU_29010</name>
</gene>
<dbReference type="AlphaFoldDB" id="A0A151AC11"/>
<organism evidence="2 3">
    <name type="scientific">Halalkalicoccus paucihalophilus</name>
    <dbReference type="NCBI Taxonomy" id="1008153"/>
    <lineage>
        <taxon>Archaea</taxon>
        <taxon>Methanobacteriati</taxon>
        <taxon>Methanobacteriota</taxon>
        <taxon>Stenosarchaea group</taxon>
        <taxon>Halobacteria</taxon>
        <taxon>Halobacteriales</taxon>
        <taxon>Halococcaceae</taxon>
        <taxon>Halalkalicoccus</taxon>
    </lineage>
</organism>